<dbReference type="RefSeq" id="WP_229732740.1">
    <property type="nucleotide sequence ID" value="NZ_BMDW01000001.1"/>
</dbReference>
<evidence type="ECO:0008006" key="3">
    <source>
        <dbReference type="Google" id="ProtNLM"/>
    </source>
</evidence>
<comment type="caution">
    <text evidence="1">The sequence shown here is derived from an EMBL/GenBank/DDBJ whole genome shotgun (WGS) entry which is preliminary data.</text>
</comment>
<organism evidence="1 2">
    <name type="scientific">Sphingomonas psychrolutea</name>
    <dbReference type="NCBI Taxonomy" id="1259676"/>
    <lineage>
        <taxon>Bacteria</taxon>
        <taxon>Pseudomonadati</taxon>
        <taxon>Pseudomonadota</taxon>
        <taxon>Alphaproteobacteria</taxon>
        <taxon>Sphingomonadales</taxon>
        <taxon>Sphingomonadaceae</taxon>
        <taxon>Sphingomonas</taxon>
    </lineage>
</organism>
<dbReference type="InterPro" id="IPR018841">
    <property type="entry name" value="DUF2442"/>
</dbReference>
<gene>
    <name evidence="1" type="ORF">GCM10011395_01650</name>
</gene>
<keyword evidence="2" id="KW-1185">Reference proteome</keyword>
<accession>A0ABQ1G3W6</accession>
<sequence>MIKLVQINPDGDATLWLTFSDGATARWSAADYIARDTVMTRPLADPAYFARAFIEAGSLAWPNGFELSADALHRRLDSAGALVREAA</sequence>
<dbReference type="InterPro" id="IPR036782">
    <property type="entry name" value="NE0471-like_N"/>
</dbReference>
<evidence type="ECO:0000313" key="2">
    <source>
        <dbReference type="Proteomes" id="UP000618591"/>
    </source>
</evidence>
<evidence type="ECO:0000313" key="1">
    <source>
        <dbReference type="EMBL" id="GGA34978.1"/>
    </source>
</evidence>
<proteinExistence type="predicted"/>
<dbReference type="Gene3D" id="3.30.2020.10">
    <property type="entry name" value="NE0471-like N-terminal domain"/>
    <property type="match status" value="1"/>
</dbReference>
<name>A0ABQ1G3W6_9SPHN</name>
<dbReference type="SUPFAM" id="SSF143880">
    <property type="entry name" value="NE0471 N-terminal domain-like"/>
    <property type="match status" value="1"/>
</dbReference>
<protein>
    <recommendedName>
        <fullName evidence="3">DUF2442 domain-containing protein</fullName>
    </recommendedName>
</protein>
<dbReference type="EMBL" id="BMDW01000001">
    <property type="protein sequence ID" value="GGA34978.1"/>
    <property type="molecule type" value="Genomic_DNA"/>
</dbReference>
<dbReference type="Pfam" id="PF10387">
    <property type="entry name" value="DUF2442"/>
    <property type="match status" value="1"/>
</dbReference>
<dbReference type="Proteomes" id="UP000618591">
    <property type="component" value="Unassembled WGS sequence"/>
</dbReference>
<reference evidence="2" key="1">
    <citation type="journal article" date="2019" name="Int. J. Syst. Evol. Microbiol.">
        <title>The Global Catalogue of Microorganisms (GCM) 10K type strain sequencing project: providing services to taxonomists for standard genome sequencing and annotation.</title>
        <authorList>
            <consortium name="The Broad Institute Genomics Platform"/>
            <consortium name="The Broad Institute Genome Sequencing Center for Infectious Disease"/>
            <person name="Wu L."/>
            <person name="Ma J."/>
        </authorList>
    </citation>
    <scope>NUCLEOTIDE SEQUENCE [LARGE SCALE GENOMIC DNA]</scope>
    <source>
        <strain evidence="2">CGMCC 1.10106</strain>
    </source>
</reference>